<gene>
    <name evidence="2" type="ORF">AEK19_MT2097</name>
</gene>
<feature type="region of interest" description="Disordered" evidence="1">
    <location>
        <begin position="57"/>
        <end position="82"/>
    </location>
</feature>
<dbReference type="EMBL" id="KY774314">
    <property type="protein sequence ID" value="ART32251.1"/>
    <property type="molecule type" value="Genomic_DNA"/>
</dbReference>
<proteinExistence type="predicted"/>
<evidence type="ECO:0000313" key="2">
    <source>
        <dbReference type="EMBL" id="ART32251.1"/>
    </source>
</evidence>
<dbReference type="AlphaFoldDB" id="A0A1Y0B4A7"/>
<reference evidence="2" key="1">
    <citation type="submission" date="2017-03" db="EMBL/GenBank/DDBJ databases">
        <title>The mitochondrial genome of the carnivorous plant Utricularia reniformis (Lentibulariaceae): structure, comparative analysis and evolutionary landmarks.</title>
        <authorList>
            <person name="Silva S.R."/>
            <person name="Alvarenga D.O."/>
            <person name="Michael T.P."/>
            <person name="Miranda V.F.O."/>
            <person name="Varani A.M."/>
        </authorList>
    </citation>
    <scope>NUCLEOTIDE SEQUENCE</scope>
</reference>
<geneLocation type="mitochondrion" evidence="2"/>
<accession>A0A1Y0B4A7</accession>
<keyword evidence="2" id="KW-0496">Mitochondrion</keyword>
<name>A0A1Y0B4A7_9LAMI</name>
<evidence type="ECO:0000256" key="1">
    <source>
        <dbReference type="SAM" id="MobiDB-lite"/>
    </source>
</evidence>
<protein>
    <submittedName>
        <fullName evidence="2">Uncharacterized protein</fullName>
    </submittedName>
</protein>
<organism evidence="2">
    <name type="scientific">Utricularia reniformis</name>
    <dbReference type="NCBI Taxonomy" id="192314"/>
    <lineage>
        <taxon>Eukaryota</taxon>
        <taxon>Viridiplantae</taxon>
        <taxon>Streptophyta</taxon>
        <taxon>Embryophyta</taxon>
        <taxon>Tracheophyta</taxon>
        <taxon>Spermatophyta</taxon>
        <taxon>Magnoliopsida</taxon>
        <taxon>eudicotyledons</taxon>
        <taxon>Gunneridae</taxon>
        <taxon>Pentapetalae</taxon>
        <taxon>asterids</taxon>
        <taxon>lamiids</taxon>
        <taxon>Lamiales</taxon>
        <taxon>Lentibulariaceae</taxon>
        <taxon>Utricularia</taxon>
    </lineage>
</organism>
<sequence>MLAQRGYRPPSEPLGSTSLVGLEAVNRQLFSRKYKSPNSSPPFVSLKKIEDRLFKSSRIQLSRTSHRPGGRKSPAQSGFTSQ</sequence>